<evidence type="ECO:0008006" key="4">
    <source>
        <dbReference type="Google" id="ProtNLM"/>
    </source>
</evidence>
<comment type="caution">
    <text evidence="2">The sequence shown here is derived from an EMBL/GenBank/DDBJ whole genome shotgun (WGS) entry which is preliminary data.</text>
</comment>
<evidence type="ECO:0000256" key="1">
    <source>
        <dbReference type="SAM" id="SignalP"/>
    </source>
</evidence>
<protein>
    <recommendedName>
        <fullName evidence="4">DUF4878 domain-containing protein</fullName>
    </recommendedName>
</protein>
<keyword evidence="3" id="KW-1185">Reference proteome</keyword>
<organism evidence="2 3">
    <name type="scientific">Paenibacillus glucanolyticus</name>
    <dbReference type="NCBI Taxonomy" id="59843"/>
    <lineage>
        <taxon>Bacteria</taxon>
        <taxon>Bacillati</taxon>
        <taxon>Bacillota</taxon>
        <taxon>Bacilli</taxon>
        <taxon>Bacillales</taxon>
        <taxon>Paenibacillaceae</taxon>
        <taxon>Paenibacillus</taxon>
    </lineage>
</organism>
<dbReference type="GeneID" id="97557497"/>
<dbReference type="OrthoDB" id="2667117at2"/>
<dbReference type="Proteomes" id="UP000076796">
    <property type="component" value="Unassembled WGS sequence"/>
</dbReference>
<proteinExistence type="predicted"/>
<feature type="chain" id="PRO_5007843603" description="DUF4878 domain-containing protein" evidence="1">
    <location>
        <begin position="25"/>
        <end position="276"/>
    </location>
</feature>
<gene>
    <name evidence="2" type="ORF">AWU65_14870</name>
</gene>
<dbReference type="AlphaFoldDB" id="A0A163KBC2"/>
<dbReference type="KEGG" id="pglu:A3958_14340"/>
<evidence type="ECO:0000313" key="3">
    <source>
        <dbReference type="Proteomes" id="UP000076796"/>
    </source>
</evidence>
<accession>A0A163KBC2</accession>
<evidence type="ECO:0000313" key="2">
    <source>
        <dbReference type="EMBL" id="KZS47115.1"/>
    </source>
</evidence>
<dbReference type="EMBL" id="LWMH01000001">
    <property type="protein sequence ID" value="KZS47115.1"/>
    <property type="molecule type" value="Genomic_DNA"/>
</dbReference>
<keyword evidence="1" id="KW-0732">Signal</keyword>
<reference evidence="2" key="1">
    <citation type="journal article" date="2016" name="Genome Announc.">
        <title>Draft genomes of two strains of Paenibacillus glucanolyticus with capability to degrade lignocellulose.</title>
        <authorList>
            <person name="Mathews S.L."/>
            <person name="Pawlak J."/>
            <person name="Grunden A.M."/>
        </authorList>
    </citation>
    <scope>NUCLEOTIDE SEQUENCE [LARGE SCALE GENOMIC DNA]</scope>
    <source>
        <strain evidence="2">SLM1</strain>
    </source>
</reference>
<dbReference type="STRING" id="59843.A3958_14340"/>
<name>A0A163KBC2_9BACL</name>
<dbReference type="RefSeq" id="WP_036640781.1">
    <property type="nucleotide sequence ID" value="NZ_CBCSBX010000005.1"/>
</dbReference>
<sequence length="276" mass="31178">MNKLKQIMPLFLLLSLFLSTSIFATSANTVEKSNEALDVAHLYFKALLKNDVNGMIEYSNDLNYIDNKSREKGYNEFATDTLVSYEILKVENINDTEYQLQVQLTYTDVDNYPPLPYTVSKTEQGWKVIIKPLEVNLDPGSSDYLKVKAGTPIHKMIQEPETTIQPFAELVYYSFDLFGQQPLLGQTNFNISRGSVTVHGWQNDRIGTASVRYEIVKPLSGGNVNWYGQKTVNGNYPQNGTWYSESISLSASPITNARIRITNMSYDVFGAGNVYE</sequence>
<feature type="signal peptide" evidence="1">
    <location>
        <begin position="1"/>
        <end position="24"/>
    </location>
</feature>